<evidence type="ECO:0000256" key="1">
    <source>
        <dbReference type="SAM" id="Phobius"/>
    </source>
</evidence>
<keyword evidence="1" id="KW-1133">Transmembrane helix</keyword>
<name>A0AAD1H4I1_MYCXE</name>
<dbReference type="AlphaFoldDB" id="A0AAD1H4I1"/>
<proteinExistence type="predicted"/>
<sequence length="180" mass="20333">MLSIRRLSAIGQRFERSRVGEAVLSCVVVVVLITGVVWSLPDAELKRRLVPVLEPVASAAGLEQNWRMYAPDPLERLEFVEVRVTMADGSQRVWTNPRGDRVLGAFAWYRWQKLKENLVHQPASRVGLAHWVVHRFTGRGERARRVQMILRTESLPAPGATGPRTAGEEIIYDEILAGER</sequence>
<reference evidence="2 3" key="1">
    <citation type="submission" date="2019-12" db="EMBL/GenBank/DDBJ databases">
        <title>Complete genome sequence of Mycolicibacterium xenopi str. JCM15661T.</title>
        <authorList>
            <person name="Yoshida M."/>
            <person name="Fukano H."/>
            <person name="Asakura T."/>
            <person name="Hoshino Y."/>
        </authorList>
    </citation>
    <scope>NUCLEOTIDE SEQUENCE [LARGE SCALE GENOMIC DNA]</scope>
    <source>
        <strain evidence="2 3">JCM 15661T</strain>
    </source>
</reference>
<feature type="transmembrane region" description="Helical" evidence="1">
    <location>
        <begin position="21"/>
        <end position="40"/>
    </location>
</feature>
<evidence type="ECO:0000313" key="2">
    <source>
        <dbReference type="EMBL" id="BBU24380.1"/>
    </source>
</evidence>
<evidence type="ECO:0000313" key="3">
    <source>
        <dbReference type="Proteomes" id="UP000464624"/>
    </source>
</evidence>
<organism evidence="2 3">
    <name type="scientific">Mycobacterium xenopi</name>
    <dbReference type="NCBI Taxonomy" id="1789"/>
    <lineage>
        <taxon>Bacteria</taxon>
        <taxon>Bacillati</taxon>
        <taxon>Actinomycetota</taxon>
        <taxon>Actinomycetes</taxon>
        <taxon>Mycobacteriales</taxon>
        <taxon>Mycobacteriaceae</taxon>
        <taxon>Mycobacterium</taxon>
    </lineage>
</organism>
<keyword evidence="1" id="KW-0812">Transmembrane</keyword>
<protein>
    <submittedName>
        <fullName evidence="2">Uncharacterized protein</fullName>
    </submittedName>
</protein>
<dbReference type="Proteomes" id="UP000464624">
    <property type="component" value="Chromosome"/>
</dbReference>
<gene>
    <name evidence="2" type="ORF">MYXE_41700</name>
</gene>
<dbReference type="EMBL" id="AP022314">
    <property type="protein sequence ID" value="BBU24380.1"/>
    <property type="molecule type" value="Genomic_DNA"/>
</dbReference>
<dbReference type="KEGG" id="mxe:MYXE_41700"/>
<accession>A0AAD1H4I1</accession>
<keyword evidence="1" id="KW-0472">Membrane</keyword>